<proteinExistence type="predicted"/>
<comment type="caution">
    <text evidence="2">The sequence shown here is derived from an EMBL/GenBank/DDBJ whole genome shotgun (WGS) entry which is preliminary data.</text>
</comment>
<feature type="region of interest" description="Disordered" evidence="1">
    <location>
        <begin position="43"/>
        <end position="62"/>
    </location>
</feature>
<dbReference type="EMBL" id="JAWWNJ010000034">
    <property type="protein sequence ID" value="KAK7024800.1"/>
    <property type="molecule type" value="Genomic_DNA"/>
</dbReference>
<dbReference type="AlphaFoldDB" id="A0AAW0BFC7"/>
<name>A0AAW0BFC7_9AGAR</name>
<keyword evidence="3" id="KW-1185">Reference proteome</keyword>
<evidence type="ECO:0000256" key="1">
    <source>
        <dbReference type="SAM" id="MobiDB-lite"/>
    </source>
</evidence>
<evidence type="ECO:0000313" key="2">
    <source>
        <dbReference type="EMBL" id="KAK7024800.1"/>
    </source>
</evidence>
<sequence>MSSTTDDAASRPRKVTPSCIFFCPSQPTAVNPLRRPLLSFPPSSAVASSSSPMPSIPTRFSRPPRTILVKDADRPFHIYTTHHPPGVLNFILTRRSVGTRNPQSPREQADYSFVRSNVRMRRGLNDNGTAPSIHPPATIACPTSVALHAASHPISHLATAGLFRVPTLREERRGEERRDVMETSVSTRGIGKGVVSLRLLSLLCLPPDKATMHHARSLPPPWCDWLDRYDCRLSTVDWARCDERGTGREEGNGKDMHERLGWNPTSRRARLTRMETCPPLCAGYIRTRHIPTLRTSLAATPPPP</sequence>
<evidence type="ECO:0000313" key="3">
    <source>
        <dbReference type="Proteomes" id="UP001362999"/>
    </source>
</evidence>
<reference evidence="2 3" key="1">
    <citation type="journal article" date="2024" name="J Genomics">
        <title>Draft genome sequencing and assembly of Favolaschia claudopus CIRM-BRFM 2984 isolated from oak limbs.</title>
        <authorList>
            <person name="Navarro D."/>
            <person name="Drula E."/>
            <person name="Chaduli D."/>
            <person name="Cazenave R."/>
            <person name="Ahrendt S."/>
            <person name="Wang J."/>
            <person name="Lipzen A."/>
            <person name="Daum C."/>
            <person name="Barry K."/>
            <person name="Grigoriev I.V."/>
            <person name="Favel A."/>
            <person name="Rosso M.N."/>
            <person name="Martin F."/>
        </authorList>
    </citation>
    <scope>NUCLEOTIDE SEQUENCE [LARGE SCALE GENOMIC DNA]</scope>
    <source>
        <strain evidence="2 3">CIRM-BRFM 2984</strain>
    </source>
</reference>
<protein>
    <submittedName>
        <fullName evidence="2">Uncharacterized protein</fullName>
    </submittedName>
</protein>
<gene>
    <name evidence="2" type="ORF">R3P38DRAFT_3193717</name>
</gene>
<accession>A0AAW0BFC7</accession>
<dbReference type="Proteomes" id="UP001362999">
    <property type="component" value="Unassembled WGS sequence"/>
</dbReference>
<organism evidence="2 3">
    <name type="scientific">Favolaschia claudopus</name>
    <dbReference type="NCBI Taxonomy" id="2862362"/>
    <lineage>
        <taxon>Eukaryota</taxon>
        <taxon>Fungi</taxon>
        <taxon>Dikarya</taxon>
        <taxon>Basidiomycota</taxon>
        <taxon>Agaricomycotina</taxon>
        <taxon>Agaricomycetes</taxon>
        <taxon>Agaricomycetidae</taxon>
        <taxon>Agaricales</taxon>
        <taxon>Marasmiineae</taxon>
        <taxon>Mycenaceae</taxon>
        <taxon>Favolaschia</taxon>
    </lineage>
</organism>
<feature type="compositionally biased region" description="Low complexity" evidence="1">
    <location>
        <begin position="43"/>
        <end position="57"/>
    </location>
</feature>